<evidence type="ECO:0000313" key="3">
    <source>
        <dbReference type="Proteomes" id="UP000324800"/>
    </source>
</evidence>
<dbReference type="EMBL" id="SNRW01050041">
    <property type="protein sequence ID" value="KAA6309910.1"/>
    <property type="molecule type" value="Genomic_DNA"/>
</dbReference>
<comment type="caution">
    <text evidence="2">The sequence shown here is derived from an EMBL/GenBank/DDBJ whole genome shotgun (WGS) entry which is preliminary data.</text>
</comment>
<evidence type="ECO:0000256" key="1">
    <source>
        <dbReference type="SAM" id="MobiDB-lite"/>
    </source>
</evidence>
<protein>
    <submittedName>
        <fullName evidence="2">Uncharacterized protein</fullName>
    </submittedName>
</protein>
<feature type="compositionally biased region" description="Polar residues" evidence="1">
    <location>
        <begin position="1"/>
        <end position="23"/>
    </location>
</feature>
<name>A0A5J4PM76_9EUKA</name>
<dbReference type="AlphaFoldDB" id="A0A5J4PM76"/>
<proteinExistence type="predicted"/>
<sequence length="90" mass="9837">MTPASDANPQSDGTVTAGTSTEYSRGDHIHPLNISPIIPQLPRLNVIGIYVYVPVIEETISFVKISVTRVGQYVPYLLTETVTIPLPFII</sequence>
<feature type="region of interest" description="Disordered" evidence="1">
    <location>
        <begin position="1"/>
        <end position="34"/>
    </location>
</feature>
<evidence type="ECO:0000313" key="2">
    <source>
        <dbReference type="EMBL" id="KAA6309910.1"/>
    </source>
</evidence>
<accession>A0A5J4PM76</accession>
<reference evidence="2 3" key="1">
    <citation type="submission" date="2019-03" db="EMBL/GenBank/DDBJ databases">
        <title>Single cell metagenomics reveals metabolic interactions within the superorganism composed of flagellate Streblomastix strix and complex community of Bacteroidetes bacteria on its surface.</title>
        <authorList>
            <person name="Treitli S.C."/>
            <person name="Kolisko M."/>
            <person name="Husnik F."/>
            <person name="Keeling P."/>
            <person name="Hampl V."/>
        </authorList>
    </citation>
    <scope>NUCLEOTIDE SEQUENCE [LARGE SCALE GENOMIC DNA]</scope>
    <source>
        <strain evidence="2">ST1C</strain>
    </source>
</reference>
<organism evidence="2 3">
    <name type="scientific">Streblomastix strix</name>
    <dbReference type="NCBI Taxonomy" id="222440"/>
    <lineage>
        <taxon>Eukaryota</taxon>
        <taxon>Metamonada</taxon>
        <taxon>Preaxostyla</taxon>
        <taxon>Oxymonadida</taxon>
        <taxon>Streblomastigidae</taxon>
        <taxon>Streblomastix</taxon>
    </lineage>
</organism>
<gene>
    <name evidence="2" type="ORF">EZS28_056414</name>
</gene>
<dbReference type="Proteomes" id="UP000324800">
    <property type="component" value="Unassembled WGS sequence"/>
</dbReference>